<feature type="domain" description="RnfC Barrel sandwich hybrid" evidence="1">
    <location>
        <begin position="5"/>
        <end position="74"/>
    </location>
</feature>
<dbReference type="Pfam" id="PF13375">
    <property type="entry name" value="RnfC_N"/>
    <property type="match status" value="1"/>
</dbReference>
<organism evidence="2 3">
    <name type="scientific">Flexistipes sinusarabici</name>
    <dbReference type="NCBI Taxonomy" id="2352"/>
    <lineage>
        <taxon>Bacteria</taxon>
        <taxon>Pseudomonadati</taxon>
        <taxon>Deferribacterota</taxon>
        <taxon>Deferribacteres</taxon>
        <taxon>Deferribacterales</taxon>
        <taxon>Flexistipitaceae</taxon>
        <taxon>Flexistipes</taxon>
    </lineage>
</organism>
<dbReference type="PANTHER" id="PTHR43034">
    <property type="entry name" value="ION-TRANSLOCATING OXIDOREDUCTASE COMPLEX SUBUNIT C"/>
    <property type="match status" value="1"/>
</dbReference>
<sequence>MTNGFIGGIHPDYKKTLTADKPIEKLSYEKDEIVSIPLSQHIGAPAQELVKKKEQVLCGQKIGASKGFISTNIH</sequence>
<feature type="non-terminal residue" evidence="2">
    <location>
        <position position="74"/>
    </location>
</feature>
<dbReference type="InterPro" id="IPR010208">
    <property type="entry name" value="Ion_transpt_RnfC/RsxC"/>
</dbReference>
<dbReference type="AlphaFoldDB" id="A0A5D0MTH7"/>
<dbReference type="Proteomes" id="UP000323337">
    <property type="component" value="Unassembled WGS sequence"/>
</dbReference>
<comment type="caution">
    <text evidence="2">The sequence shown here is derived from an EMBL/GenBank/DDBJ whole genome shotgun (WGS) entry which is preliminary data.</text>
</comment>
<name>A0A5D0MTH7_FLESI</name>
<gene>
    <name evidence="2" type="ORF">FXF49_01480</name>
</gene>
<evidence type="ECO:0000313" key="3">
    <source>
        <dbReference type="Proteomes" id="UP000323337"/>
    </source>
</evidence>
<proteinExistence type="predicted"/>
<dbReference type="PANTHER" id="PTHR43034:SF2">
    <property type="entry name" value="ION-TRANSLOCATING OXIDOREDUCTASE COMPLEX SUBUNIT C"/>
    <property type="match status" value="1"/>
</dbReference>
<evidence type="ECO:0000259" key="1">
    <source>
        <dbReference type="Pfam" id="PF13375"/>
    </source>
</evidence>
<dbReference type="InterPro" id="IPR026902">
    <property type="entry name" value="RnfC_N"/>
</dbReference>
<dbReference type="GO" id="GO:0009055">
    <property type="term" value="F:electron transfer activity"/>
    <property type="evidence" value="ECO:0007669"/>
    <property type="project" value="InterPro"/>
</dbReference>
<dbReference type="EMBL" id="VSIV01000044">
    <property type="protein sequence ID" value="TYB35355.1"/>
    <property type="molecule type" value="Genomic_DNA"/>
</dbReference>
<dbReference type="GO" id="GO:0016020">
    <property type="term" value="C:membrane"/>
    <property type="evidence" value="ECO:0007669"/>
    <property type="project" value="InterPro"/>
</dbReference>
<reference evidence="2 3" key="1">
    <citation type="submission" date="2019-08" db="EMBL/GenBank/DDBJ databases">
        <title>Genomic characterization of a novel candidate phylum (ARYD3) from a high temperature, high salinity tertiary oil reservoir in north central Oklahoma, USA.</title>
        <authorList>
            <person name="Youssef N.H."/>
            <person name="Yadav A."/>
            <person name="Elshahed M.S."/>
        </authorList>
    </citation>
    <scope>NUCLEOTIDE SEQUENCE [LARGE SCALE GENOMIC DNA]</scope>
    <source>
        <strain evidence="2">ARYD1</strain>
    </source>
</reference>
<protein>
    <submittedName>
        <fullName evidence="2">Electron transport complex subunit RsxC</fullName>
    </submittedName>
</protein>
<dbReference type="GO" id="GO:0051539">
    <property type="term" value="F:4 iron, 4 sulfur cluster binding"/>
    <property type="evidence" value="ECO:0007669"/>
    <property type="project" value="InterPro"/>
</dbReference>
<accession>A0A5D0MTH7</accession>
<evidence type="ECO:0000313" key="2">
    <source>
        <dbReference type="EMBL" id="TYB35355.1"/>
    </source>
</evidence>